<dbReference type="PROSITE" id="PS00893">
    <property type="entry name" value="NUDIX_BOX"/>
    <property type="match status" value="1"/>
</dbReference>
<evidence type="ECO:0000256" key="3">
    <source>
        <dbReference type="RuleBase" id="RU003476"/>
    </source>
</evidence>
<dbReference type="InterPro" id="IPR000086">
    <property type="entry name" value="NUDIX_hydrolase_dom"/>
</dbReference>
<dbReference type="SUPFAM" id="SSF53254">
    <property type="entry name" value="Phosphoglycerate mutase-like"/>
    <property type="match status" value="1"/>
</dbReference>
<accession>A0A7W5JS86</accession>
<comment type="similarity">
    <text evidence="1 3">Belongs to the Nudix hydrolase family.</text>
</comment>
<proteinExistence type="inferred from homology"/>
<dbReference type="GO" id="GO:0035539">
    <property type="term" value="F:8-oxo-7,8-dihydrodeoxyguanosine triphosphate pyrophosphatase activity"/>
    <property type="evidence" value="ECO:0007669"/>
    <property type="project" value="UniProtKB-EC"/>
</dbReference>
<dbReference type="GO" id="GO:0006754">
    <property type="term" value="P:ATP biosynthetic process"/>
    <property type="evidence" value="ECO:0007669"/>
    <property type="project" value="TreeGrafter"/>
</dbReference>
<dbReference type="Pfam" id="PF00293">
    <property type="entry name" value="NUDIX"/>
    <property type="match status" value="1"/>
</dbReference>
<dbReference type="PANTHER" id="PTHR21340:SF0">
    <property type="entry name" value="BIS(5'-NUCLEOSYL)-TETRAPHOSPHATASE [ASYMMETRICAL]"/>
    <property type="match status" value="1"/>
</dbReference>
<name>A0A7W5JS86_9ACTN</name>
<evidence type="ECO:0000259" key="4">
    <source>
        <dbReference type="PROSITE" id="PS51462"/>
    </source>
</evidence>
<dbReference type="InterPro" id="IPR051325">
    <property type="entry name" value="Nudix_hydrolase_domain"/>
</dbReference>
<gene>
    <name evidence="5" type="ORF">FHX39_000353</name>
</gene>
<evidence type="ECO:0000256" key="2">
    <source>
        <dbReference type="ARBA" id="ARBA00022801"/>
    </source>
</evidence>
<feature type="domain" description="Nudix hydrolase" evidence="4">
    <location>
        <begin position="17"/>
        <end position="158"/>
    </location>
</feature>
<dbReference type="PRINTS" id="PR00502">
    <property type="entry name" value="NUDIXFAMILY"/>
</dbReference>
<dbReference type="EC" id="3.6.1.55" evidence="5"/>
<dbReference type="SMART" id="SM00855">
    <property type="entry name" value="PGAM"/>
    <property type="match status" value="1"/>
</dbReference>
<dbReference type="CDD" id="cd03673">
    <property type="entry name" value="NUDIX_Ap6A_hydrolase"/>
    <property type="match status" value="1"/>
</dbReference>
<dbReference type="EMBL" id="JACHZG010000001">
    <property type="protein sequence ID" value="MBB3325409.1"/>
    <property type="molecule type" value="Genomic_DNA"/>
</dbReference>
<dbReference type="Gene3D" id="3.90.79.10">
    <property type="entry name" value="Nucleoside Triphosphate Pyrophosphohydrolase"/>
    <property type="match status" value="1"/>
</dbReference>
<dbReference type="PANTHER" id="PTHR21340">
    <property type="entry name" value="DIADENOSINE 5,5-P1,P4-TETRAPHOSPHATE PYROPHOSPHOHYDROLASE MUTT"/>
    <property type="match status" value="1"/>
</dbReference>
<evidence type="ECO:0000256" key="1">
    <source>
        <dbReference type="ARBA" id="ARBA00005582"/>
    </source>
</evidence>
<dbReference type="InterPro" id="IPR015797">
    <property type="entry name" value="NUDIX_hydrolase-like_dom_sf"/>
</dbReference>
<evidence type="ECO:0000313" key="6">
    <source>
        <dbReference type="Proteomes" id="UP000565572"/>
    </source>
</evidence>
<dbReference type="SUPFAM" id="SSF55811">
    <property type="entry name" value="Nudix"/>
    <property type="match status" value="1"/>
</dbReference>
<dbReference type="GO" id="GO:0006167">
    <property type="term" value="P:AMP biosynthetic process"/>
    <property type="evidence" value="ECO:0007669"/>
    <property type="project" value="TreeGrafter"/>
</dbReference>
<evidence type="ECO:0000313" key="5">
    <source>
        <dbReference type="EMBL" id="MBB3325409.1"/>
    </source>
</evidence>
<dbReference type="InterPro" id="IPR013078">
    <property type="entry name" value="His_Pase_superF_clade-1"/>
</dbReference>
<dbReference type="CDD" id="cd07067">
    <property type="entry name" value="HP_PGM_like"/>
    <property type="match status" value="1"/>
</dbReference>
<dbReference type="RefSeq" id="WP_183336277.1">
    <property type="nucleotide sequence ID" value="NZ_JACHZG010000001.1"/>
</dbReference>
<dbReference type="InterPro" id="IPR029033">
    <property type="entry name" value="His_PPase_superfam"/>
</dbReference>
<dbReference type="AlphaFoldDB" id="A0A7W5JS86"/>
<sequence>MTVSVMRAGGVQVIPARPVLAGGAVVTRQHPERGTEVVVVHRRRYDDWSLPKGKVENGESVPAAAVREVLEETGATIRLGAPLDTVSYDLTKPARPDLSKHGKLLTGIKRVSYWGATATHVARRAPDHEVDVVSWLPVRAALGRLSYAADHFLLEQYLEQPVTTPLIIVRHAKAMDRKDWSKKDVARPVNAQGRKQARLLVPMLGAYGVEKLVSSTAVRCVSTLQPYAAAGKHKIATYPGLTEEEGTDDAKGVARIVRRVRSNAVRSGRPAAICVHRPVLPHVLEALDMAPATLVTGEFLVAHLTEDGSVHSLERHRPQV</sequence>
<dbReference type="Pfam" id="PF00300">
    <property type="entry name" value="His_Phos_1"/>
    <property type="match status" value="1"/>
</dbReference>
<reference evidence="5 6" key="1">
    <citation type="submission" date="2020-08" db="EMBL/GenBank/DDBJ databases">
        <title>Sequencing the genomes of 1000 actinobacteria strains.</title>
        <authorList>
            <person name="Klenk H.-P."/>
        </authorList>
    </citation>
    <scope>NUCLEOTIDE SEQUENCE [LARGE SCALE GENOMIC DNA]</scope>
    <source>
        <strain evidence="5 6">DSM 11053</strain>
    </source>
</reference>
<dbReference type="InterPro" id="IPR020084">
    <property type="entry name" value="NUDIX_hydrolase_CS"/>
</dbReference>
<protein>
    <submittedName>
        <fullName evidence="5">8-oxo-dGTP diphosphatase</fullName>
        <ecNumber evidence="5">3.6.1.55</ecNumber>
    </submittedName>
</protein>
<dbReference type="GO" id="GO:0004081">
    <property type="term" value="F:bis(5'-nucleosyl)-tetraphosphatase (asymmetrical) activity"/>
    <property type="evidence" value="ECO:0007669"/>
    <property type="project" value="TreeGrafter"/>
</dbReference>
<dbReference type="Proteomes" id="UP000565572">
    <property type="component" value="Unassembled WGS sequence"/>
</dbReference>
<keyword evidence="6" id="KW-1185">Reference proteome</keyword>
<organism evidence="5 6">
    <name type="scientific">Microlunatus antarcticus</name>
    <dbReference type="NCBI Taxonomy" id="53388"/>
    <lineage>
        <taxon>Bacteria</taxon>
        <taxon>Bacillati</taxon>
        <taxon>Actinomycetota</taxon>
        <taxon>Actinomycetes</taxon>
        <taxon>Propionibacteriales</taxon>
        <taxon>Propionibacteriaceae</taxon>
        <taxon>Microlunatus</taxon>
    </lineage>
</organism>
<comment type="caution">
    <text evidence="5">The sequence shown here is derived from an EMBL/GenBank/DDBJ whole genome shotgun (WGS) entry which is preliminary data.</text>
</comment>
<dbReference type="Gene3D" id="3.40.50.1240">
    <property type="entry name" value="Phosphoglycerate mutase-like"/>
    <property type="match status" value="1"/>
</dbReference>
<dbReference type="InterPro" id="IPR020476">
    <property type="entry name" value="Nudix_hydrolase"/>
</dbReference>
<keyword evidence="2 3" id="KW-0378">Hydrolase</keyword>
<dbReference type="PROSITE" id="PS51462">
    <property type="entry name" value="NUDIX"/>
    <property type="match status" value="1"/>
</dbReference>